<sequence length="94" mass="10584">MRVTCVYATPEQQSLLDLELPDGCTVGQALRYIDAAAFGLQSIDGLPVGIFGERVELAQRLQDGDRLEFYRPLQADPKHARRERVRSARQGRAR</sequence>
<proteinExistence type="inferred from homology"/>
<reference evidence="4" key="1">
    <citation type="submission" date="2020-03" db="EMBL/GenBank/DDBJ databases">
        <title>Solimonas marina sp. nov., isolated from deep seawater of the Pacific Ocean.</title>
        <authorList>
            <person name="Liu X."/>
            <person name="Lai Q."/>
            <person name="Sun F."/>
            <person name="Gai Y."/>
            <person name="Li G."/>
            <person name="Shao Z."/>
        </authorList>
    </citation>
    <scope>NUCLEOTIDE SEQUENCE</scope>
    <source>
        <strain evidence="4">C16B3</strain>
    </source>
</reference>
<dbReference type="SUPFAM" id="SSF54285">
    <property type="entry name" value="MoaD/ThiS"/>
    <property type="match status" value="1"/>
</dbReference>
<name>A0A969WD17_9GAMM</name>
<dbReference type="PANTHER" id="PTHR37483:SF1">
    <property type="entry name" value="UPF0125 PROTEIN RATB"/>
    <property type="match status" value="1"/>
</dbReference>
<evidence type="ECO:0000313" key="4">
    <source>
        <dbReference type="EMBL" id="NKF23161.1"/>
    </source>
</evidence>
<accession>A0A969WD17</accession>
<dbReference type="HAMAP" id="MF_00460">
    <property type="entry name" value="UPF0125_RnfH"/>
    <property type="match status" value="1"/>
</dbReference>
<dbReference type="RefSeq" id="WP_168148480.1">
    <property type="nucleotide sequence ID" value="NZ_JAAVXB010000006.1"/>
</dbReference>
<evidence type="ECO:0000313" key="5">
    <source>
        <dbReference type="Proteomes" id="UP000653472"/>
    </source>
</evidence>
<dbReference type="Gene3D" id="3.10.20.280">
    <property type="entry name" value="RnfH-like"/>
    <property type="match status" value="1"/>
</dbReference>
<comment type="caution">
    <text evidence="4">The sequence shown here is derived from an EMBL/GenBank/DDBJ whole genome shotgun (WGS) entry which is preliminary data.</text>
</comment>
<evidence type="ECO:0000256" key="1">
    <source>
        <dbReference type="ARBA" id="ARBA00010645"/>
    </source>
</evidence>
<organism evidence="4 5">
    <name type="scientific">Solimonas marina</name>
    <dbReference type="NCBI Taxonomy" id="2714601"/>
    <lineage>
        <taxon>Bacteria</taxon>
        <taxon>Pseudomonadati</taxon>
        <taxon>Pseudomonadota</taxon>
        <taxon>Gammaproteobacteria</taxon>
        <taxon>Nevskiales</taxon>
        <taxon>Nevskiaceae</taxon>
        <taxon>Solimonas</taxon>
    </lineage>
</organism>
<dbReference type="InterPro" id="IPR037021">
    <property type="entry name" value="RnfH_sf"/>
</dbReference>
<dbReference type="Proteomes" id="UP000653472">
    <property type="component" value="Unassembled WGS sequence"/>
</dbReference>
<dbReference type="InterPro" id="IPR005346">
    <property type="entry name" value="RnfH"/>
</dbReference>
<dbReference type="PANTHER" id="PTHR37483">
    <property type="entry name" value="UPF0125 PROTEIN RATB"/>
    <property type="match status" value="1"/>
</dbReference>
<comment type="similarity">
    <text evidence="1 2">Belongs to the UPF0125 (RnfH) family.</text>
</comment>
<dbReference type="InterPro" id="IPR016155">
    <property type="entry name" value="Mopterin_synth/thiamin_S_b"/>
</dbReference>
<feature type="compositionally biased region" description="Basic residues" evidence="3">
    <location>
        <begin position="79"/>
        <end position="94"/>
    </location>
</feature>
<protein>
    <recommendedName>
        <fullName evidence="2">UPF0125 protein G7Y82_12610</fullName>
    </recommendedName>
</protein>
<feature type="region of interest" description="Disordered" evidence="3">
    <location>
        <begin position="72"/>
        <end position="94"/>
    </location>
</feature>
<gene>
    <name evidence="4" type="ORF">G7Y82_12610</name>
</gene>
<dbReference type="EMBL" id="JAAVXB010000006">
    <property type="protein sequence ID" value="NKF23161.1"/>
    <property type="molecule type" value="Genomic_DNA"/>
</dbReference>
<dbReference type="Pfam" id="PF03658">
    <property type="entry name" value="Ub-RnfH"/>
    <property type="match status" value="1"/>
</dbReference>
<evidence type="ECO:0000256" key="3">
    <source>
        <dbReference type="SAM" id="MobiDB-lite"/>
    </source>
</evidence>
<dbReference type="AlphaFoldDB" id="A0A969WD17"/>
<keyword evidence="5" id="KW-1185">Reference proteome</keyword>
<evidence type="ECO:0000256" key="2">
    <source>
        <dbReference type="HAMAP-Rule" id="MF_00460"/>
    </source>
</evidence>